<dbReference type="EMBL" id="KZ613511">
    <property type="protein sequence ID" value="PMD15698.1"/>
    <property type="molecule type" value="Genomic_DNA"/>
</dbReference>
<proteinExistence type="predicted"/>
<keyword evidence="2" id="KW-1185">Reference proteome</keyword>
<evidence type="ECO:0000313" key="1">
    <source>
        <dbReference type="EMBL" id="PMD15698.1"/>
    </source>
</evidence>
<organism evidence="1 2">
    <name type="scientific">Hyaloscypha hepaticicola</name>
    <dbReference type="NCBI Taxonomy" id="2082293"/>
    <lineage>
        <taxon>Eukaryota</taxon>
        <taxon>Fungi</taxon>
        <taxon>Dikarya</taxon>
        <taxon>Ascomycota</taxon>
        <taxon>Pezizomycotina</taxon>
        <taxon>Leotiomycetes</taxon>
        <taxon>Helotiales</taxon>
        <taxon>Hyaloscyphaceae</taxon>
        <taxon>Hyaloscypha</taxon>
    </lineage>
</organism>
<reference evidence="1 2" key="1">
    <citation type="submission" date="2016-05" db="EMBL/GenBank/DDBJ databases">
        <title>A degradative enzymes factory behind the ericoid mycorrhizal symbiosis.</title>
        <authorList>
            <consortium name="DOE Joint Genome Institute"/>
            <person name="Martino E."/>
            <person name="Morin E."/>
            <person name="Grelet G."/>
            <person name="Kuo A."/>
            <person name="Kohler A."/>
            <person name="Daghino S."/>
            <person name="Barry K."/>
            <person name="Choi C."/>
            <person name="Cichocki N."/>
            <person name="Clum A."/>
            <person name="Copeland A."/>
            <person name="Hainaut M."/>
            <person name="Haridas S."/>
            <person name="Labutti K."/>
            <person name="Lindquist E."/>
            <person name="Lipzen A."/>
            <person name="Khouja H.-R."/>
            <person name="Murat C."/>
            <person name="Ohm R."/>
            <person name="Olson A."/>
            <person name="Spatafora J."/>
            <person name="Veneault-Fourrey C."/>
            <person name="Henrissat B."/>
            <person name="Grigoriev I."/>
            <person name="Martin F."/>
            <person name="Perotto S."/>
        </authorList>
    </citation>
    <scope>NUCLEOTIDE SEQUENCE [LARGE SCALE GENOMIC DNA]</scope>
    <source>
        <strain evidence="1 2">UAMH 7357</strain>
    </source>
</reference>
<protein>
    <submittedName>
        <fullName evidence="1">Uncharacterized protein</fullName>
    </submittedName>
</protein>
<dbReference type="Proteomes" id="UP000235672">
    <property type="component" value="Unassembled WGS sequence"/>
</dbReference>
<name>A0A2J6PNV2_9HELO</name>
<accession>A0A2J6PNV2</accession>
<gene>
    <name evidence="1" type="ORF">NA56DRAFT_581595</name>
</gene>
<dbReference type="OrthoDB" id="4156714at2759"/>
<dbReference type="AlphaFoldDB" id="A0A2J6PNV2"/>
<sequence>MARENELESQIQFAQQSAVDRNKMFQARIHDIQMEKCALEEQHNALIRKQQLASIKQMESARWLPEDDTKIKSDLAKLKMDMRSWSKTSSIKEPSILQTIREVEHTALMQELSNVVVLENGQLPKGIITTARWPMLLLNALLTDHVYMTIFQSPFFFLGKNSENSSSTFRPEGILEGIYSRAQSANIQDAHIWRSQTLRLLKPPLRGDTSEGERKLHHDTEKIIARVAQEQAMAFLASPASFLIENSTKPVVVQKLKKIYDEAAKHSYMLWTRRTELKCYTLRNLDQPDFDAESPLFDPDALVRYEDHEDELKDRPVTVMVHPLVQVAGTDEAKDYDKERVWAEGVVWLDSKMT</sequence>
<evidence type="ECO:0000313" key="2">
    <source>
        <dbReference type="Proteomes" id="UP000235672"/>
    </source>
</evidence>